<gene>
    <name evidence="2" type="ORF">NQ318_005601</name>
</gene>
<protein>
    <submittedName>
        <fullName evidence="2">Uncharacterized protein</fullName>
    </submittedName>
</protein>
<feature type="region of interest" description="Disordered" evidence="1">
    <location>
        <begin position="165"/>
        <end position="188"/>
    </location>
</feature>
<dbReference type="EMBL" id="JAPWTK010000334">
    <property type="protein sequence ID" value="KAJ8942283.1"/>
    <property type="molecule type" value="Genomic_DNA"/>
</dbReference>
<dbReference type="Proteomes" id="UP001162162">
    <property type="component" value="Unassembled WGS sequence"/>
</dbReference>
<evidence type="ECO:0000313" key="2">
    <source>
        <dbReference type="EMBL" id="KAJ8942283.1"/>
    </source>
</evidence>
<evidence type="ECO:0000256" key="1">
    <source>
        <dbReference type="SAM" id="MobiDB-lite"/>
    </source>
</evidence>
<name>A0AAV8XT78_9CUCU</name>
<dbReference type="AlphaFoldDB" id="A0AAV8XT78"/>
<sequence>MYSTSMISKKDNLFLRPWQQRKFEHHRRKVKSALPAIDTSPPAYREHVAIKMKTKDVVELKEIIICYYKKMNYITRTSRIDNVWRTPQPNFLNRIAIYNSVAPKIEDINFNVEDNEPESRKRNSKCYACRSQRIETANACIEKNRQQRQRNFRTAAHDKSLLVQKSEPLPTIEEHQAPSSGTDNSNIKIPLNKRASTSIPKTLRRQHIEKEFEAKEPHSIVLSRGCLKLSVNFPSDTIVKLQKGNVEKTLISELCHCKNSRVIALYR</sequence>
<reference evidence="2" key="1">
    <citation type="journal article" date="2023" name="Insect Mol. Biol.">
        <title>Genome sequencing provides insights into the evolution of gene families encoding plant cell wall-degrading enzymes in longhorned beetles.</title>
        <authorList>
            <person name="Shin N.R."/>
            <person name="Okamura Y."/>
            <person name="Kirsch R."/>
            <person name="Pauchet Y."/>
        </authorList>
    </citation>
    <scope>NUCLEOTIDE SEQUENCE</scope>
    <source>
        <strain evidence="2">AMC_N1</strain>
    </source>
</reference>
<proteinExistence type="predicted"/>
<evidence type="ECO:0000313" key="3">
    <source>
        <dbReference type="Proteomes" id="UP001162162"/>
    </source>
</evidence>
<organism evidence="2 3">
    <name type="scientific">Aromia moschata</name>
    <dbReference type="NCBI Taxonomy" id="1265417"/>
    <lineage>
        <taxon>Eukaryota</taxon>
        <taxon>Metazoa</taxon>
        <taxon>Ecdysozoa</taxon>
        <taxon>Arthropoda</taxon>
        <taxon>Hexapoda</taxon>
        <taxon>Insecta</taxon>
        <taxon>Pterygota</taxon>
        <taxon>Neoptera</taxon>
        <taxon>Endopterygota</taxon>
        <taxon>Coleoptera</taxon>
        <taxon>Polyphaga</taxon>
        <taxon>Cucujiformia</taxon>
        <taxon>Chrysomeloidea</taxon>
        <taxon>Cerambycidae</taxon>
        <taxon>Cerambycinae</taxon>
        <taxon>Callichromatini</taxon>
        <taxon>Aromia</taxon>
    </lineage>
</organism>
<feature type="compositionally biased region" description="Polar residues" evidence="1">
    <location>
        <begin position="177"/>
        <end position="187"/>
    </location>
</feature>
<keyword evidence="3" id="KW-1185">Reference proteome</keyword>
<accession>A0AAV8XT78</accession>
<comment type="caution">
    <text evidence="2">The sequence shown here is derived from an EMBL/GenBank/DDBJ whole genome shotgun (WGS) entry which is preliminary data.</text>
</comment>